<evidence type="ECO:0000256" key="1">
    <source>
        <dbReference type="SAM" id="SignalP"/>
    </source>
</evidence>
<evidence type="ECO:0008006" key="4">
    <source>
        <dbReference type="Google" id="ProtNLM"/>
    </source>
</evidence>
<keyword evidence="3" id="KW-1185">Reference proteome</keyword>
<dbReference type="STRING" id="1871336.BBG48_06515"/>
<reference evidence="2 3" key="1">
    <citation type="journal article" date="2016" name="Genome Announc.">
        <title>Draft Genome Sequence of Criibacterium bergeronii gen. nov., sp. nov., Strain CCRI-22567T, Isolated from a Vaginal Sample from a Woman with Bacterial Vaginosis.</title>
        <authorList>
            <person name="Maheux A.F."/>
            <person name="Berube E."/>
            <person name="Boudreau D.K."/>
            <person name="Raymond F."/>
            <person name="Corbeil J."/>
            <person name="Roy P.H."/>
            <person name="Boissinot M."/>
            <person name="Omar R.F."/>
        </authorList>
    </citation>
    <scope>NUCLEOTIDE SEQUENCE [LARGE SCALE GENOMIC DNA]</scope>
    <source>
        <strain evidence="2 3">CCRI-22567</strain>
    </source>
</reference>
<organism evidence="2 3">
    <name type="scientific">Criibacterium bergeronii</name>
    <dbReference type="NCBI Taxonomy" id="1871336"/>
    <lineage>
        <taxon>Bacteria</taxon>
        <taxon>Bacillati</taxon>
        <taxon>Bacillota</taxon>
        <taxon>Clostridia</taxon>
        <taxon>Peptostreptococcales</taxon>
        <taxon>Filifactoraceae</taxon>
        <taxon>Criibacterium</taxon>
    </lineage>
</organism>
<dbReference type="Proteomes" id="UP000093352">
    <property type="component" value="Unassembled WGS sequence"/>
</dbReference>
<dbReference type="PROSITE" id="PS51257">
    <property type="entry name" value="PROKAR_LIPOPROTEIN"/>
    <property type="match status" value="1"/>
</dbReference>
<proteinExistence type="predicted"/>
<dbReference type="EMBL" id="MBEW02000007">
    <property type="protein sequence ID" value="RDY21432.1"/>
    <property type="molecule type" value="Genomic_DNA"/>
</dbReference>
<sequence>MKKILSMLLIIFLMGTLVACDDSESVSEQKVTENVIFENNTLKATYTGISEQGVMLVRLENKTENEITVLPMDSSVDGTMIQFSSGTLATIQGNKIFNQGWIIGSVPKENIEFKMSVLDEQMKEIFITDVIQIYME</sequence>
<dbReference type="AlphaFoldDB" id="A0A1C0AG32"/>
<gene>
    <name evidence="2" type="ORF">BBG48_004750</name>
</gene>
<evidence type="ECO:0000313" key="3">
    <source>
        <dbReference type="Proteomes" id="UP000093352"/>
    </source>
</evidence>
<evidence type="ECO:0000313" key="2">
    <source>
        <dbReference type="EMBL" id="RDY21432.1"/>
    </source>
</evidence>
<feature type="chain" id="PRO_5039514937" description="DUF3221 domain-containing protein" evidence="1">
    <location>
        <begin position="20"/>
        <end position="136"/>
    </location>
</feature>
<comment type="caution">
    <text evidence="2">The sequence shown here is derived from an EMBL/GenBank/DDBJ whole genome shotgun (WGS) entry which is preliminary data.</text>
</comment>
<accession>A0A1C0AG32</accession>
<feature type="signal peptide" evidence="1">
    <location>
        <begin position="1"/>
        <end position="19"/>
    </location>
</feature>
<name>A0A1C0AG32_9FIRM</name>
<keyword evidence="1" id="KW-0732">Signal</keyword>
<dbReference type="RefSeq" id="WP_068913614.1">
    <property type="nucleotide sequence ID" value="NZ_MBEW02000007.1"/>
</dbReference>
<protein>
    <recommendedName>
        <fullName evidence="4">DUF3221 domain-containing protein</fullName>
    </recommendedName>
</protein>